<protein>
    <submittedName>
        <fullName evidence="14">Putative porin</fullName>
    </submittedName>
</protein>
<evidence type="ECO:0000256" key="12">
    <source>
        <dbReference type="SAM" id="Phobius"/>
    </source>
</evidence>
<feature type="transmembrane region" description="Helical" evidence="12">
    <location>
        <begin position="172"/>
        <end position="194"/>
    </location>
</feature>
<keyword evidence="4" id="KW-1134">Transmembrane beta strand</keyword>
<keyword evidence="3" id="KW-0813">Transport</keyword>
<keyword evidence="8" id="KW-0626">Porin</keyword>
<dbReference type="CDD" id="cd00342">
    <property type="entry name" value="gram_neg_porins"/>
    <property type="match status" value="1"/>
</dbReference>
<evidence type="ECO:0000256" key="8">
    <source>
        <dbReference type="ARBA" id="ARBA00023114"/>
    </source>
</evidence>
<feature type="transmembrane region" description="Helical" evidence="12">
    <location>
        <begin position="244"/>
        <end position="263"/>
    </location>
</feature>
<evidence type="ECO:0000256" key="9">
    <source>
        <dbReference type="ARBA" id="ARBA00023136"/>
    </source>
</evidence>
<dbReference type="PANTHER" id="PTHR34501:SF9">
    <property type="entry name" value="MAJOR OUTER MEMBRANE PROTEIN P.IA"/>
    <property type="match status" value="1"/>
</dbReference>
<sequence>MTIATLRTAAQSRPDPSAGAVVRLALAFAAATNGLILSPFLIAAVMTRFRLDEGTATALVSAEILGIAISCALLSHRIARAARPFTLAGVACTIAGQALSAVAPGIGSATAARGMTGLFEGMLFVVVASGVSQRASTDRLWGQINLLAGGINGGILVLISALPAAWLGRWVFALLAAVVAMLAPAIRGIGAFASVQSQARARGHALPWRPVVAIWVVTALVYGVQASQWAIAGFVGARAGLSPTTIGVLLSVSSLLGFVGAAIPSHPASHKHRLVLIWAAQLAMVGSIEWFFGARRQRVLPESVRAQQRVLRDRAVPHRHAVQRRPGRLARRAHAGRHVLRGRHRHRAVRRAARPLRRHARRARAVRGRAGRRSIRAARTAPRGARRRGPRVALTALRHAVAATHHEIGRRGLGPRKFGFLQSFPALRCRLSPVPCRNAECRMNRPNSIRATCCAMMVLASAGARAQSNVTLYGVIDAGIRYETHGVSYGADGTPASTGRKMSMADGGGLTESYWGLKGNEDLGGGLSAQFNVESHFGPNSGSIVPAGSPNFFQVAYVGLTSTSLGQLTLGRQYNVPFEMVSLTYGSNLWAGPQDPYFNLFKPEQTMLAAARTSNMIQYGAQLGSLYLLAQYSPGGHAGGGVLGSQLGAAIAYAPDKGPFTVGASFMRSWDDVTHGTFDVYGGGGSLTLGNATFNAGYIENARDNDFTSFENGPFSPTDLAALGIISPAQVVDPTVPGGFRRRKMALAGLTYRFTQTFTAAVNAWWTTQSGYTSDFDGRARQFQVIAGYNLSKRSMLYAEVDYAIYRGGLIGAQLFGINGQAPSTSTTQLGATVGLRHYF</sequence>
<evidence type="ECO:0000256" key="10">
    <source>
        <dbReference type="ARBA" id="ARBA00023237"/>
    </source>
</evidence>
<dbReference type="GO" id="GO:0009279">
    <property type="term" value="C:cell outer membrane"/>
    <property type="evidence" value="ECO:0007669"/>
    <property type="project" value="UniProtKB-SubCell"/>
</dbReference>
<feature type="transmembrane region" description="Helical" evidence="12">
    <location>
        <begin position="56"/>
        <end position="75"/>
    </location>
</feature>
<gene>
    <name evidence="14" type="ORF">NA66_10524</name>
</gene>
<evidence type="ECO:0000256" key="4">
    <source>
        <dbReference type="ARBA" id="ARBA00022452"/>
    </source>
</evidence>
<evidence type="ECO:0000256" key="3">
    <source>
        <dbReference type="ARBA" id="ARBA00022448"/>
    </source>
</evidence>
<feature type="transmembrane region" description="Helical" evidence="12">
    <location>
        <begin position="275"/>
        <end position="293"/>
    </location>
</feature>
<dbReference type="Proteomes" id="UP000247755">
    <property type="component" value="Unassembled WGS sequence"/>
</dbReference>
<keyword evidence="12" id="KW-1133">Transmembrane helix</keyword>
<evidence type="ECO:0000256" key="5">
    <source>
        <dbReference type="ARBA" id="ARBA00022692"/>
    </source>
</evidence>
<proteinExistence type="predicted"/>
<keyword evidence="9 12" id="KW-0472">Membrane</keyword>
<name>A0A318HS90_BURPY</name>
<feature type="transmembrane region" description="Helical" evidence="12">
    <location>
        <begin position="206"/>
        <end position="224"/>
    </location>
</feature>
<comment type="subunit">
    <text evidence="2">Homotrimer.</text>
</comment>
<feature type="domain" description="Porin" evidence="13">
    <location>
        <begin position="455"/>
        <end position="804"/>
    </location>
</feature>
<dbReference type="GO" id="GO:0046930">
    <property type="term" value="C:pore complex"/>
    <property type="evidence" value="ECO:0007669"/>
    <property type="project" value="UniProtKB-KW"/>
</dbReference>
<accession>A0A318HS90</accession>
<dbReference type="RefSeq" id="WP_256260772.1">
    <property type="nucleotide sequence ID" value="NZ_QJJY01000052.1"/>
</dbReference>
<feature type="compositionally biased region" description="Basic residues" evidence="11">
    <location>
        <begin position="353"/>
        <end position="376"/>
    </location>
</feature>
<dbReference type="SUPFAM" id="SSF56935">
    <property type="entry name" value="Porins"/>
    <property type="match status" value="1"/>
</dbReference>
<comment type="caution">
    <text evidence="14">The sequence shown here is derived from an EMBL/GenBank/DDBJ whole genome shotgun (WGS) entry which is preliminary data.</text>
</comment>
<feature type="transmembrane region" description="Helical" evidence="12">
    <location>
        <begin position="21"/>
        <end position="44"/>
    </location>
</feature>
<dbReference type="InterPro" id="IPR033900">
    <property type="entry name" value="Gram_neg_porin_domain"/>
</dbReference>
<dbReference type="InterPro" id="IPR023614">
    <property type="entry name" value="Porin_dom_sf"/>
</dbReference>
<dbReference type="SUPFAM" id="SSF103473">
    <property type="entry name" value="MFS general substrate transporter"/>
    <property type="match status" value="1"/>
</dbReference>
<dbReference type="EMBL" id="QJJY01000052">
    <property type="protein sequence ID" value="PXX21375.1"/>
    <property type="molecule type" value="Genomic_DNA"/>
</dbReference>
<dbReference type="InterPro" id="IPR050298">
    <property type="entry name" value="Gram-neg_bact_OMP"/>
</dbReference>
<dbReference type="GO" id="GO:0006811">
    <property type="term" value="P:monoatomic ion transport"/>
    <property type="evidence" value="ECO:0007669"/>
    <property type="project" value="UniProtKB-KW"/>
</dbReference>
<comment type="subcellular location">
    <subcellularLocation>
        <location evidence="1">Cell outer membrane</location>
        <topology evidence="1">Multi-pass membrane protein</topology>
    </subcellularLocation>
</comment>
<dbReference type="Pfam" id="PF13609">
    <property type="entry name" value="Porin_4"/>
    <property type="match status" value="1"/>
</dbReference>
<evidence type="ECO:0000256" key="2">
    <source>
        <dbReference type="ARBA" id="ARBA00011233"/>
    </source>
</evidence>
<evidence type="ECO:0000259" key="13">
    <source>
        <dbReference type="Pfam" id="PF13609"/>
    </source>
</evidence>
<feature type="transmembrane region" description="Helical" evidence="12">
    <location>
        <begin position="87"/>
        <end position="106"/>
    </location>
</feature>
<dbReference type="GO" id="GO:0015288">
    <property type="term" value="F:porin activity"/>
    <property type="evidence" value="ECO:0007669"/>
    <property type="project" value="UniProtKB-KW"/>
</dbReference>
<keyword evidence="5 12" id="KW-0812">Transmembrane</keyword>
<dbReference type="PANTHER" id="PTHR34501">
    <property type="entry name" value="PROTEIN YDDL-RELATED"/>
    <property type="match status" value="1"/>
</dbReference>
<evidence type="ECO:0000256" key="1">
    <source>
        <dbReference type="ARBA" id="ARBA00004571"/>
    </source>
</evidence>
<reference evidence="14 15" key="1">
    <citation type="submission" date="2018-05" db="EMBL/GenBank/DDBJ databases">
        <title>Comparative genomics of bacterial root endophytes of switchgrass collected from native prairies over two seasons.</title>
        <authorList>
            <person name="Tang Y."/>
        </authorList>
    </citation>
    <scope>NUCLEOTIDE SEQUENCE [LARGE SCALE GENOMIC DNA]</scope>
    <source>
        <strain evidence="14 15">NFIX32</strain>
    </source>
</reference>
<dbReference type="InterPro" id="IPR036259">
    <property type="entry name" value="MFS_trans_sf"/>
</dbReference>
<feature type="transmembrane region" description="Helical" evidence="12">
    <location>
        <begin position="144"/>
        <end position="166"/>
    </location>
</feature>
<dbReference type="AlphaFoldDB" id="A0A318HS90"/>
<keyword evidence="6" id="KW-0732">Signal</keyword>
<evidence type="ECO:0000313" key="15">
    <source>
        <dbReference type="Proteomes" id="UP000247755"/>
    </source>
</evidence>
<dbReference type="Gene3D" id="2.40.160.10">
    <property type="entry name" value="Porin"/>
    <property type="match status" value="1"/>
</dbReference>
<evidence type="ECO:0000256" key="11">
    <source>
        <dbReference type="SAM" id="MobiDB-lite"/>
    </source>
</evidence>
<evidence type="ECO:0000256" key="7">
    <source>
        <dbReference type="ARBA" id="ARBA00023065"/>
    </source>
</evidence>
<evidence type="ECO:0000313" key="14">
    <source>
        <dbReference type="EMBL" id="PXX21375.1"/>
    </source>
</evidence>
<feature type="region of interest" description="Disordered" evidence="11">
    <location>
        <begin position="353"/>
        <end position="390"/>
    </location>
</feature>
<evidence type="ECO:0000256" key="6">
    <source>
        <dbReference type="ARBA" id="ARBA00022729"/>
    </source>
</evidence>
<organism evidence="14 15">
    <name type="scientific">Burkholderia pyrrocinia</name>
    <name type="common">Pseudomonas pyrrocinia</name>
    <dbReference type="NCBI Taxonomy" id="60550"/>
    <lineage>
        <taxon>Bacteria</taxon>
        <taxon>Pseudomonadati</taxon>
        <taxon>Pseudomonadota</taxon>
        <taxon>Betaproteobacteria</taxon>
        <taxon>Burkholderiales</taxon>
        <taxon>Burkholderiaceae</taxon>
        <taxon>Burkholderia</taxon>
        <taxon>Burkholderia cepacia complex</taxon>
    </lineage>
</organism>
<keyword evidence="10" id="KW-0998">Cell outer membrane</keyword>
<keyword evidence="7" id="KW-0406">Ion transport</keyword>
<feature type="transmembrane region" description="Helical" evidence="12">
    <location>
        <begin position="112"/>
        <end position="132"/>
    </location>
</feature>